<feature type="region of interest" description="Disordered" evidence="1">
    <location>
        <begin position="31"/>
        <end position="81"/>
    </location>
</feature>
<gene>
    <name evidence="2" type="ORF">FEM48_Zijuj02G0167100</name>
</gene>
<proteinExistence type="predicted"/>
<organism evidence="2 3">
    <name type="scientific">Ziziphus jujuba var. spinosa</name>
    <dbReference type="NCBI Taxonomy" id="714518"/>
    <lineage>
        <taxon>Eukaryota</taxon>
        <taxon>Viridiplantae</taxon>
        <taxon>Streptophyta</taxon>
        <taxon>Embryophyta</taxon>
        <taxon>Tracheophyta</taxon>
        <taxon>Spermatophyta</taxon>
        <taxon>Magnoliopsida</taxon>
        <taxon>eudicotyledons</taxon>
        <taxon>Gunneridae</taxon>
        <taxon>Pentapetalae</taxon>
        <taxon>rosids</taxon>
        <taxon>fabids</taxon>
        <taxon>Rosales</taxon>
        <taxon>Rhamnaceae</taxon>
        <taxon>Paliureae</taxon>
        <taxon>Ziziphus</taxon>
    </lineage>
</organism>
<dbReference type="PANTHER" id="PTHR36746">
    <property type="entry name" value="BNAC04G51760D PROTEIN"/>
    <property type="match status" value="1"/>
</dbReference>
<evidence type="ECO:0000256" key="1">
    <source>
        <dbReference type="SAM" id="MobiDB-lite"/>
    </source>
</evidence>
<protein>
    <submittedName>
        <fullName evidence="2">Uncharacterized protein</fullName>
    </submittedName>
</protein>
<accession>A0A978VWT0</accession>
<dbReference type="AlphaFoldDB" id="A0A978VWT0"/>
<evidence type="ECO:0000313" key="3">
    <source>
        <dbReference type="Proteomes" id="UP000813462"/>
    </source>
</evidence>
<reference evidence="2" key="1">
    <citation type="journal article" date="2021" name="Front. Plant Sci.">
        <title>Chromosome-Scale Genome Assembly for Chinese Sour Jujube and Insights Into Its Genome Evolution and Domestication Signature.</title>
        <authorList>
            <person name="Shen L.-Y."/>
            <person name="Luo H."/>
            <person name="Wang X.-L."/>
            <person name="Wang X.-M."/>
            <person name="Qiu X.-J."/>
            <person name="Liu H."/>
            <person name="Zhou S.-S."/>
            <person name="Jia K.-H."/>
            <person name="Nie S."/>
            <person name="Bao Y.-T."/>
            <person name="Zhang R.-G."/>
            <person name="Yun Q.-Z."/>
            <person name="Chai Y.-H."/>
            <person name="Lu J.-Y."/>
            <person name="Li Y."/>
            <person name="Zhao S.-W."/>
            <person name="Mao J.-F."/>
            <person name="Jia S.-G."/>
            <person name="Mao Y.-M."/>
        </authorList>
    </citation>
    <scope>NUCLEOTIDE SEQUENCE</scope>
    <source>
        <strain evidence="2">AT0</strain>
        <tissue evidence="2">Leaf</tissue>
    </source>
</reference>
<feature type="compositionally biased region" description="Polar residues" evidence="1">
    <location>
        <begin position="271"/>
        <end position="280"/>
    </location>
</feature>
<feature type="compositionally biased region" description="Basic and acidic residues" evidence="1">
    <location>
        <begin position="284"/>
        <end position="293"/>
    </location>
</feature>
<evidence type="ECO:0000313" key="2">
    <source>
        <dbReference type="EMBL" id="KAH7543275.1"/>
    </source>
</evidence>
<comment type="caution">
    <text evidence="2">The sequence shown here is derived from an EMBL/GenBank/DDBJ whole genome shotgun (WGS) entry which is preliminary data.</text>
</comment>
<feature type="region of interest" description="Disordered" evidence="1">
    <location>
        <begin position="261"/>
        <end position="297"/>
    </location>
</feature>
<name>A0A978VWT0_ZIZJJ</name>
<dbReference type="Proteomes" id="UP000813462">
    <property type="component" value="Unassembled WGS sequence"/>
</dbReference>
<dbReference type="PANTHER" id="PTHR36746:SF3">
    <property type="entry name" value="DUF4005 DOMAIN-CONTAINING PROTEIN"/>
    <property type="match status" value="1"/>
</dbReference>
<dbReference type="EMBL" id="JAEACU010000002">
    <property type="protein sequence ID" value="KAH7543275.1"/>
    <property type="molecule type" value="Genomic_DNA"/>
</dbReference>
<feature type="compositionally biased region" description="Polar residues" evidence="1">
    <location>
        <begin position="53"/>
        <end position="65"/>
    </location>
</feature>
<sequence>MKNHHHHHHHHFSSKCKKIFGGIFPSFHKTHHHEQDYSAPAAIPNHRPHHHSYGSSSYITQTKPSANDGIPPNSAKATSRVVQPRHMPNLDYYVPQDNSAGAEDINNAFSDYINRSRIKIRAVSNVGGGEETVSGVDNVNHTEKEDDAEDEFSSYINRAKIRIRKTSSIGSRNMISFKREVFISVILFFLNFKEAGHFHVLWILVIWSTTEMIMANLIERVKGQLKTHMGNAIFCCPNEENPHHQQEPLSHDHHAVAERNELPPNHRSSKGKSQQNSKMNPRTFGKEGKKPGEENNDAFSDYINRAKIKIRTTTNVDSEKVGALQEGNVGDHKNKKENGSKDIFSDYINRAKVKIKKTSSIGSRKE</sequence>